<feature type="compositionally biased region" description="Low complexity" evidence="1">
    <location>
        <begin position="551"/>
        <end position="560"/>
    </location>
</feature>
<feature type="compositionally biased region" description="Gly residues" evidence="1">
    <location>
        <begin position="82"/>
        <end position="98"/>
    </location>
</feature>
<feature type="compositionally biased region" description="Basic residues" evidence="1">
    <location>
        <begin position="29"/>
        <end position="39"/>
    </location>
</feature>
<feature type="compositionally biased region" description="Basic residues" evidence="1">
    <location>
        <begin position="561"/>
        <end position="571"/>
    </location>
</feature>
<proteinExistence type="predicted"/>
<dbReference type="GeneID" id="25738802"/>
<gene>
    <name evidence="2" type="ORF">MNEG_5925</name>
</gene>
<name>A0A0D2L4I4_9CHLO</name>
<dbReference type="AlphaFoldDB" id="A0A0D2L4I4"/>
<feature type="compositionally biased region" description="Gly residues" evidence="1">
    <location>
        <begin position="44"/>
        <end position="62"/>
    </location>
</feature>
<feature type="compositionally biased region" description="Gly residues" evidence="1">
    <location>
        <begin position="112"/>
        <end position="126"/>
    </location>
</feature>
<feature type="region of interest" description="Disordered" evidence="1">
    <location>
        <begin position="25"/>
        <end position="164"/>
    </location>
</feature>
<reference evidence="2 3" key="1">
    <citation type="journal article" date="2013" name="BMC Genomics">
        <title>Reconstruction of the lipid metabolism for the microalga Monoraphidium neglectum from its genome sequence reveals characteristics suitable for biofuel production.</title>
        <authorList>
            <person name="Bogen C."/>
            <person name="Al-Dilaimi A."/>
            <person name="Albersmeier A."/>
            <person name="Wichmann J."/>
            <person name="Grundmann M."/>
            <person name="Rupp O."/>
            <person name="Lauersen K.J."/>
            <person name="Blifernez-Klassen O."/>
            <person name="Kalinowski J."/>
            <person name="Goesmann A."/>
            <person name="Mussgnug J.H."/>
            <person name="Kruse O."/>
        </authorList>
    </citation>
    <scope>NUCLEOTIDE SEQUENCE [LARGE SCALE GENOMIC DNA]</scope>
    <source>
        <strain evidence="2 3">SAG 48.87</strain>
    </source>
</reference>
<evidence type="ECO:0000313" key="2">
    <source>
        <dbReference type="EMBL" id="KIZ02039.1"/>
    </source>
</evidence>
<feature type="compositionally biased region" description="Basic and acidic residues" evidence="1">
    <location>
        <begin position="10"/>
        <end position="20"/>
    </location>
</feature>
<feature type="region of interest" description="Disordered" evidence="1">
    <location>
        <begin position="1"/>
        <end position="20"/>
    </location>
</feature>
<feature type="compositionally biased region" description="Acidic residues" evidence="1">
    <location>
        <begin position="68"/>
        <end position="81"/>
    </location>
</feature>
<feature type="compositionally biased region" description="Pro residues" evidence="1">
    <location>
        <begin position="456"/>
        <end position="471"/>
    </location>
</feature>
<feature type="compositionally biased region" description="Gly residues" evidence="1">
    <location>
        <begin position="224"/>
        <end position="248"/>
    </location>
</feature>
<feature type="region of interest" description="Disordered" evidence="1">
    <location>
        <begin position="511"/>
        <end position="642"/>
    </location>
</feature>
<dbReference type="KEGG" id="mng:MNEG_5925"/>
<protein>
    <submittedName>
        <fullName evidence="2">Uncharacterized protein</fullName>
    </submittedName>
</protein>
<sequence length="692" mass="67224">MRPLNSVEVPKADPLGRKIPCDVAASSKAAKKNARRSAKRVGAVRGGGRGGGRGAGGGGGAYSGSQNSDDDDDEDDTDEGEGGGMMAGSGGYHGGSGAWGAWSSAGARPGSAGSGSSGGAGGGGAKLGRSPQQGAGPTVHGNDTLLMEDDPRLGQRGDDDDFGLSIPASAVRAAVASSALPFFTGDEEADDPYDQVDPNWGRVGALGSSGSWSNPDQEVRPTRGPGGGRGGGGRSGAGRGTAGPGQGGAVADSFTPSFASSGGGAGRGRKPSPLARTTRPDDPVVPLPSAAAWGKQPAASTTRDCPGATAAPGSWAARLAGRPAASAARGPPISSKDPEAAVNEIMGRIVKSMPQLTTTLLRPDGGGVAALHAAVAGACEELAAAVEGGREGEVLALLEAFTPTPPPPNDLLAAGTQYPAPVPVPFLSPVTSAAPLLSLPRAVAASGAAPSGAPGGFPPPRSLGPLPPAAGGPPVHSQGPPLFGGPPPGFAQQAPLDAALGGMRPMLGGLEAHGPQFTLSHGSGPPVGTGIGAPFNPTSQLLPHSMPPGALAAQQSQHQHQSQHHHLHQHHQQGGAFLPVPGQHPFAAPASRGPPTVLASQGPAPHLKHAAPPGFAGPTLVSAAAAPPQAGGGPAGPAPYLPPHLRASHVSVGAAAKGPPPGFGAGAAVAPSGGGGPQIGGLVGMLARSGRS</sequence>
<evidence type="ECO:0000256" key="1">
    <source>
        <dbReference type="SAM" id="MobiDB-lite"/>
    </source>
</evidence>
<dbReference type="Proteomes" id="UP000054498">
    <property type="component" value="Unassembled WGS sequence"/>
</dbReference>
<feature type="region of interest" description="Disordered" evidence="1">
    <location>
        <begin position="184"/>
        <end position="309"/>
    </location>
</feature>
<feature type="compositionally biased region" description="Acidic residues" evidence="1">
    <location>
        <begin position="185"/>
        <end position="194"/>
    </location>
</feature>
<feature type="region of interest" description="Disordered" evidence="1">
    <location>
        <begin position="447"/>
        <end position="495"/>
    </location>
</feature>
<evidence type="ECO:0000313" key="3">
    <source>
        <dbReference type="Proteomes" id="UP000054498"/>
    </source>
</evidence>
<dbReference type="OrthoDB" id="10687437at2759"/>
<organism evidence="2 3">
    <name type="scientific">Monoraphidium neglectum</name>
    <dbReference type="NCBI Taxonomy" id="145388"/>
    <lineage>
        <taxon>Eukaryota</taxon>
        <taxon>Viridiplantae</taxon>
        <taxon>Chlorophyta</taxon>
        <taxon>core chlorophytes</taxon>
        <taxon>Chlorophyceae</taxon>
        <taxon>CS clade</taxon>
        <taxon>Sphaeropleales</taxon>
        <taxon>Selenastraceae</taxon>
        <taxon>Monoraphidium</taxon>
    </lineage>
</organism>
<feature type="compositionally biased region" description="Low complexity" evidence="1">
    <location>
        <begin position="99"/>
        <end position="111"/>
    </location>
</feature>
<accession>A0A0D2L4I4</accession>
<dbReference type="RefSeq" id="XP_013901058.1">
    <property type="nucleotide sequence ID" value="XM_014045604.1"/>
</dbReference>
<dbReference type="EMBL" id="KK101137">
    <property type="protein sequence ID" value="KIZ02039.1"/>
    <property type="molecule type" value="Genomic_DNA"/>
</dbReference>
<keyword evidence="3" id="KW-1185">Reference proteome</keyword>